<dbReference type="AlphaFoldDB" id="A0A5E4PHA2"/>
<reference evidence="1 2" key="1">
    <citation type="submission" date="2019-08" db="EMBL/GenBank/DDBJ databases">
        <authorList>
            <person name="Guy L."/>
        </authorList>
    </citation>
    <scope>NUCLEOTIDE SEQUENCE [LARGE SCALE GENOMIC DNA]</scope>
    <source>
        <strain evidence="1 2">SGT-108</strain>
    </source>
</reference>
<organism evidence="1 2">
    <name type="scientific">Aquicella siphonis</name>
    <dbReference type="NCBI Taxonomy" id="254247"/>
    <lineage>
        <taxon>Bacteria</taxon>
        <taxon>Pseudomonadati</taxon>
        <taxon>Pseudomonadota</taxon>
        <taxon>Gammaproteobacteria</taxon>
        <taxon>Legionellales</taxon>
        <taxon>Coxiellaceae</taxon>
        <taxon>Aquicella</taxon>
    </lineage>
</organism>
<evidence type="ECO:0000313" key="1">
    <source>
        <dbReference type="EMBL" id="VVC76410.1"/>
    </source>
</evidence>
<evidence type="ECO:0000313" key="2">
    <source>
        <dbReference type="Proteomes" id="UP000324194"/>
    </source>
</evidence>
<keyword evidence="2" id="KW-1185">Reference proteome</keyword>
<dbReference type="Proteomes" id="UP000324194">
    <property type="component" value="Chromosome 1"/>
</dbReference>
<dbReference type="KEGG" id="asip:AQUSIP_17220"/>
<proteinExistence type="predicted"/>
<name>A0A5E4PHA2_9COXI</name>
<gene>
    <name evidence="1" type="ORF">AQUSIP_17220</name>
</gene>
<dbReference type="EMBL" id="LR699119">
    <property type="protein sequence ID" value="VVC76410.1"/>
    <property type="molecule type" value="Genomic_DNA"/>
</dbReference>
<dbReference type="OrthoDB" id="4774002at2"/>
<accession>A0A5E4PHA2</accession>
<dbReference type="RefSeq" id="WP_148339676.1">
    <property type="nucleotide sequence ID" value="NZ_LR699119.1"/>
</dbReference>
<sequence>MTTPRNMLDQHANAIIEKLIERALAGDLTALRLCVERIIPRSKQENGIHFDLPEGGIDSGDNMLQIANNITEAVAKGEMTIDEAEKFTDFLKHQRWQLDQATSKIQDEERKKQRGW</sequence>
<protein>
    <submittedName>
        <fullName evidence="1">Uncharacterized protein</fullName>
    </submittedName>
</protein>